<feature type="transmembrane region" description="Helical" evidence="12">
    <location>
        <begin position="533"/>
        <end position="553"/>
    </location>
</feature>
<dbReference type="Proteomes" id="UP000812440">
    <property type="component" value="Chromosome 8_10"/>
</dbReference>
<evidence type="ECO:0000313" key="13">
    <source>
        <dbReference type="EMBL" id="KAG8446339.1"/>
    </source>
</evidence>
<evidence type="ECO:0008006" key="15">
    <source>
        <dbReference type="Google" id="ProtNLM"/>
    </source>
</evidence>
<evidence type="ECO:0000256" key="1">
    <source>
        <dbReference type="ARBA" id="ARBA00004651"/>
    </source>
</evidence>
<feature type="transmembrane region" description="Helical" evidence="12">
    <location>
        <begin position="502"/>
        <end position="521"/>
    </location>
</feature>
<dbReference type="EMBL" id="JAACNH010000003">
    <property type="protein sequence ID" value="KAG8446339.1"/>
    <property type="molecule type" value="Genomic_DNA"/>
</dbReference>
<dbReference type="GO" id="GO:0015252">
    <property type="term" value="F:proton channel activity"/>
    <property type="evidence" value="ECO:0007669"/>
    <property type="project" value="InterPro"/>
</dbReference>
<feature type="transmembrane region" description="Helical" evidence="12">
    <location>
        <begin position="111"/>
        <end position="130"/>
    </location>
</feature>
<dbReference type="AlphaFoldDB" id="A0A8T2JMA9"/>
<feature type="transmembrane region" description="Helical" evidence="12">
    <location>
        <begin position="399"/>
        <end position="423"/>
    </location>
</feature>
<comment type="subcellular location">
    <subcellularLocation>
        <location evidence="1">Cell membrane</location>
        <topology evidence="1">Multi-pass membrane protein</topology>
    </subcellularLocation>
</comment>
<dbReference type="GO" id="GO:0005886">
    <property type="term" value="C:plasma membrane"/>
    <property type="evidence" value="ECO:0007669"/>
    <property type="project" value="UniProtKB-SubCell"/>
</dbReference>
<dbReference type="PANTHER" id="PTHR21522">
    <property type="entry name" value="PROTON CHANNEL OTOP"/>
    <property type="match status" value="1"/>
</dbReference>
<feature type="transmembrane region" description="Helical" evidence="12">
    <location>
        <begin position="173"/>
        <end position="192"/>
    </location>
</feature>
<keyword evidence="14" id="KW-1185">Reference proteome</keyword>
<evidence type="ECO:0000256" key="12">
    <source>
        <dbReference type="SAM" id="Phobius"/>
    </source>
</evidence>
<feature type="transmembrane region" description="Helical" evidence="12">
    <location>
        <begin position="330"/>
        <end position="351"/>
    </location>
</feature>
<keyword evidence="3" id="KW-0813">Transport</keyword>
<evidence type="ECO:0000256" key="3">
    <source>
        <dbReference type="ARBA" id="ARBA00022448"/>
    </source>
</evidence>
<reference evidence="13" key="1">
    <citation type="thesis" date="2020" institute="ProQuest LLC" country="789 East Eisenhower Parkway, Ann Arbor, MI, USA">
        <title>Comparative Genomics and Chromosome Evolution.</title>
        <authorList>
            <person name="Mudd A.B."/>
        </authorList>
    </citation>
    <scope>NUCLEOTIDE SEQUENCE</scope>
    <source>
        <strain evidence="13">Female2</strain>
        <tissue evidence="13">Blood</tissue>
    </source>
</reference>
<feature type="transmembrane region" description="Helical" evidence="12">
    <location>
        <begin position="290"/>
        <end position="310"/>
    </location>
</feature>
<evidence type="ECO:0000256" key="4">
    <source>
        <dbReference type="ARBA" id="ARBA00022475"/>
    </source>
</evidence>
<keyword evidence="7 12" id="KW-1133">Transmembrane helix</keyword>
<feature type="transmembrane region" description="Helical" evidence="12">
    <location>
        <begin position="251"/>
        <end position="269"/>
    </location>
</feature>
<comment type="similarity">
    <text evidence="2">Belongs to the otopetrin family.</text>
</comment>
<feature type="transmembrane region" description="Helical" evidence="12">
    <location>
        <begin position="35"/>
        <end position="56"/>
    </location>
</feature>
<protein>
    <recommendedName>
        <fullName evidence="15">Otopetrin 2</fullName>
    </recommendedName>
</protein>
<feature type="transmembrane region" description="Helical" evidence="12">
    <location>
        <begin position="142"/>
        <end position="161"/>
    </location>
</feature>
<feature type="region of interest" description="Disordered" evidence="11">
    <location>
        <begin position="434"/>
        <end position="479"/>
    </location>
</feature>
<keyword evidence="9 12" id="KW-0472">Membrane</keyword>
<evidence type="ECO:0000256" key="10">
    <source>
        <dbReference type="ARBA" id="ARBA00023303"/>
    </source>
</evidence>
<evidence type="ECO:0000256" key="6">
    <source>
        <dbReference type="ARBA" id="ARBA00022781"/>
    </source>
</evidence>
<gene>
    <name evidence="13" type="ORF">GDO86_013972</name>
</gene>
<dbReference type="InterPro" id="IPR004878">
    <property type="entry name" value="Otopetrin"/>
</dbReference>
<keyword evidence="6" id="KW-0375">Hydrogen ion transport</keyword>
<evidence type="ECO:0000256" key="9">
    <source>
        <dbReference type="ARBA" id="ARBA00023136"/>
    </source>
</evidence>
<sequence>MENKQELSLPDNKAQLPGMAEKKVSEEKWKKGSRLLSALVGSNILLFSSTLVTCVFATDADIWETDMLIFLCIVMVICMSWMVFQIYFSWKNKNAILHTDCQAGPIWMRGGIILFGAGTLIMTVLRIVHASDYLGCETPMKLVYSVIQSGFVVVQTYFLWVSCKHCVQIYMNATRCGLMVLLSINLTLWLIAVTEESGYHAIEIERYLEGNVTQNHTTPAEGPSPRSHNCSCKSICKFIPTEYYYLYPFNIEYNLFASAMIYIMWKNVGRRIDDNDSHHYGLGPGVRKHIPLFGLFLGMAELVTGLVMFILYEVGKTNTVKYTLSLTTFYFFHVVSLGLMSIANLVGIIFFQLDKRSMDNEKNPSRTLDMALLVGATMAQYGLSYYSIIAMVASTPFTLLSSLTLVCSLLTIIQHSLQNVFIIEGLHRLPPSHLVTSRTRKDAPKKAQLPSDTQKVDSQETGSPHSVPAAPDHPPDRRMSRRATLTAQLKSHLKKRKTLKDIYLFLFLSNLIFWIMPAFGARIMFDTGLEVEFYGFTLWTVITNMCLPFGIFYRMHAAASLLELYSIS</sequence>
<evidence type="ECO:0000256" key="8">
    <source>
        <dbReference type="ARBA" id="ARBA00023065"/>
    </source>
</evidence>
<keyword evidence="4" id="KW-1003">Cell membrane</keyword>
<proteinExistence type="inferred from homology"/>
<keyword evidence="10" id="KW-0407">Ion channel</keyword>
<name>A0A8T2JMA9_9PIPI</name>
<keyword evidence="8" id="KW-0406">Ion transport</keyword>
<evidence type="ECO:0000313" key="14">
    <source>
        <dbReference type="Proteomes" id="UP000812440"/>
    </source>
</evidence>
<feature type="transmembrane region" description="Helical" evidence="12">
    <location>
        <begin position="68"/>
        <end position="90"/>
    </location>
</feature>
<accession>A0A8T2JMA9</accession>
<organism evidence="13 14">
    <name type="scientific">Hymenochirus boettgeri</name>
    <name type="common">Congo dwarf clawed frog</name>
    <dbReference type="NCBI Taxonomy" id="247094"/>
    <lineage>
        <taxon>Eukaryota</taxon>
        <taxon>Metazoa</taxon>
        <taxon>Chordata</taxon>
        <taxon>Craniata</taxon>
        <taxon>Vertebrata</taxon>
        <taxon>Euteleostomi</taxon>
        <taxon>Amphibia</taxon>
        <taxon>Batrachia</taxon>
        <taxon>Anura</taxon>
        <taxon>Pipoidea</taxon>
        <taxon>Pipidae</taxon>
        <taxon>Pipinae</taxon>
        <taxon>Hymenochirus</taxon>
    </lineage>
</organism>
<feature type="transmembrane region" description="Helical" evidence="12">
    <location>
        <begin position="371"/>
        <end position="393"/>
    </location>
</feature>
<evidence type="ECO:0000256" key="7">
    <source>
        <dbReference type="ARBA" id="ARBA00022989"/>
    </source>
</evidence>
<evidence type="ECO:0000256" key="11">
    <source>
        <dbReference type="SAM" id="MobiDB-lite"/>
    </source>
</evidence>
<evidence type="ECO:0000256" key="5">
    <source>
        <dbReference type="ARBA" id="ARBA00022692"/>
    </source>
</evidence>
<dbReference type="OrthoDB" id="6429739at2759"/>
<dbReference type="Pfam" id="PF03189">
    <property type="entry name" value="Otopetrin"/>
    <property type="match status" value="3"/>
</dbReference>
<comment type="caution">
    <text evidence="13">The sequence shown here is derived from an EMBL/GenBank/DDBJ whole genome shotgun (WGS) entry which is preliminary data.</text>
</comment>
<keyword evidence="5 12" id="KW-0812">Transmembrane</keyword>
<evidence type="ECO:0000256" key="2">
    <source>
        <dbReference type="ARBA" id="ARBA00006513"/>
    </source>
</evidence>
<dbReference type="PANTHER" id="PTHR21522:SF69">
    <property type="entry name" value="PROTON CHANNEL OTOP2"/>
    <property type="match status" value="1"/>
</dbReference>